<accession>A0AAV5CYR7</accession>
<dbReference type="Proteomes" id="UP001054889">
    <property type="component" value="Unassembled WGS sequence"/>
</dbReference>
<dbReference type="EMBL" id="BQKI01000010">
    <property type="protein sequence ID" value="GJN03617.1"/>
    <property type="molecule type" value="Genomic_DNA"/>
</dbReference>
<keyword evidence="2" id="KW-1185">Reference proteome</keyword>
<evidence type="ECO:0000313" key="2">
    <source>
        <dbReference type="Proteomes" id="UP001054889"/>
    </source>
</evidence>
<name>A0AAV5CYR7_ELECO</name>
<proteinExistence type="predicted"/>
<sequence>MALKLERESTESLEREAHARDLALAREERDGDVAQAASSASEVDRLGLALQQEKVRQEEADKAQDSVAVATGYLSQLQASHKREEDLGSKLAAVKDSLRQEVEEKSTLRALMGRAARALQMDLPLDAAPAEQVGRLMEAGQFPVDQDERLGAPIESFGLSPVSGKRAPSQELDVRNSPVGWEPGSLDLRVDSLDHRVVRLVVRLAQVAWSIDHVRELKTLGQEGSGFGSGPHRRG</sequence>
<protein>
    <submittedName>
        <fullName evidence="1">Uncharacterized protein</fullName>
    </submittedName>
</protein>
<reference evidence="1" key="2">
    <citation type="submission" date="2021-12" db="EMBL/GenBank/DDBJ databases">
        <title>Resequencing data analysis of finger millet.</title>
        <authorList>
            <person name="Hatakeyama M."/>
            <person name="Aluri S."/>
            <person name="Balachadran M.T."/>
            <person name="Sivarajan S.R."/>
            <person name="Poveda L."/>
            <person name="Shimizu-Inatsugi R."/>
            <person name="Schlapbach R."/>
            <person name="Sreeman S.M."/>
            <person name="Shimizu K.K."/>
        </authorList>
    </citation>
    <scope>NUCLEOTIDE SEQUENCE</scope>
</reference>
<evidence type="ECO:0000313" key="1">
    <source>
        <dbReference type="EMBL" id="GJN03617.1"/>
    </source>
</evidence>
<gene>
    <name evidence="1" type="primary">ga21081</name>
    <name evidence="1" type="ORF">PR202_ga21081</name>
</gene>
<organism evidence="1 2">
    <name type="scientific">Eleusine coracana subsp. coracana</name>
    <dbReference type="NCBI Taxonomy" id="191504"/>
    <lineage>
        <taxon>Eukaryota</taxon>
        <taxon>Viridiplantae</taxon>
        <taxon>Streptophyta</taxon>
        <taxon>Embryophyta</taxon>
        <taxon>Tracheophyta</taxon>
        <taxon>Spermatophyta</taxon>
        <taxon>Magnoliopsida</taxon>
        <taxon>Liliopsida</taxon>
        <taxon>Poales</taxon>
        <taxon>Poaceae</taxon>
        <taxon>PACMAD clade</taxon>
        <taxon>Chloridoideae</taxon>
        <taxon>Cynodonteae</taxon>
        <taxon>Eleusininae</taxon>
        <taxon>Eleusine</taxon>
    </lineage>
</organism>
<comment type="caution">
    <text evidence="1">The sequence shown here is derived from an EMBL/GenBank/DDBJ whole genome shotgun (WGS) entry which is preliminary data.</text>
</comment>
<reference evidence="1" key="1">
    <citation type="journal article" date="2018" name="DNA Res.">
        <title>Multiple hybrid de novo genome assembly of finger millet, an orphan allotetraploid crop.</title>
        <authorList>
            <person name="Hatakeyama M."/>
            <person name="Aluri S."/>
            <person name="Balachadran M.T."/>
            <person name="Sivarajan S.R."/>
            <person name="Patrignani A."/>
            <person name="Gruter S."/>
            <person name="Poveda L."/>
            <person name="Shimizu-Inatsugi R."/>
            <person name="Baeten J."/>
            <person name="Francoijs K.J."/>
            <person name="Nataraja K.N."/>
            <person name="Reddy Y.A.N."/>
            <person name="Phadnis S."/>
            <person name="Ravikumar R.L."/>
            <person name="Schlapbach R."/>
            <person name="Sreeman S.M."/>
            <person name="Shimizu K.K."/>
        </authorList>
    </citation>
    <scope>NUCLEOTIDE SEQUENCE</scope>
</reference>
<dbReference type="AlphaFoldDB" id="A0AAV5CYR7"/>